<protein>
    <submittedName>
        <fullName evidence="1">Protein required for attachment to host cells</fullName>
    </submittedName>
</protein>
<dbReference type="EMBL" id="SLWQ01000005">
    <property type="protein sequence ID" value="TCO40214.1"/>
    <property type="molecule type" value="Genomic_DNA"/>
</dbReference>
<reference evidence="1 2" key="1">
    <citation type="journal article" date="2015" name="Stand. Genomic Sci.">
        <title>Genomic Encyclopedia of Bacterial and Archaeal Type Strains, Phase III: the genomes of soil and plant-associated and newly described type strains.</title>
        <authorList>
            <person name="Whitman W.B."/>
            <person name="Woyke T."/>
            <person name="Klenk H.P."/>
            <person name="Zhou Y."/>
            <person name="Lilburn T.G."/>
            <person name="Beck B.J."/>
            <person name="De Vos P."/>
            <person name="Vandamme P."/>
            <person name="Eisen J.A."/>
            <person name="Garrity G."/>
            <person name="Hugenholtz P."/>
            <person name="Kyrpides N.C."/>
        </authorList>
    </citation>
    <scope>NUCLEOTIDE SEQUENCE [LARGE SCALE GENOMIC DNA]</scope>
    <source>
        <strain evidence="1 2">A3</strain>
    </source>
</reference>
<organism evidence="1 2">
    <name type="scientific">Dokdonella fugitiva</name>
    <dbReference type="NCBI Taxonomy" id="328517"/>
    <lineage>
        <taxon>Bacteria</taxon>
        <taxon>Pseudomonadati</taxon>
        <taxon>Pseudomonadota</taxon>
        <taxon>Gammaproteobacteria</taxon>
        <taxon>Lysobacterales</taxon>
        <taxon>Rhodanobacteraceae</taxon>
        <taxon>Dokdonella</taxon>
    </lineage>
</organism>
<keyword evidence="2" id="KW-1185">Reference proteome</keyword>
<dbReference type="Pfam" id="PF10116">
    <property type="entry name" value="Host_attach"/>
    <property type="match status" value="1"/>
</dbReference>
<evidence type="ECO:0000313" key="2">
    <source>
        <dbReference type="Proteomes" id="UP000294862"/>
    </source>
</evidence>
<dbReference type="AlphaFoldDB" id="A0A4R2I7E7"/>
<comment type="caution">
    <text evidence="1">The sequence shown here is derived from an EMBL/GenBank/DDBJ whole genome shotgun (WGS) entry which is preliminary data.</text>
</comment>
<dbReference type="Proteomes" id="UP000294862">
    <property type="component" value="Unassembled WGS sequence"/>
</dbReference>
<dbReference type="OrthoDB" id="9812459at2"/>
<evidence type="ECO:0000313" key="1">
    <source>
        <dbReference type="EMBL" id="TCO40214.1"/>
    </source>
</evidence>
<dbReference type="InterPro" id="IPR019291">
    <property type="entry name" value="Host_attachment_protein"/>
</dbReference>
<gene>
    <name evidence="1" type="ORF">EV148_1058</name>
</gene>
<name>A0A4R2I7E7_9GAMM</name>
<sequence length="155" mass="17426">MTITWVLVADGSRARLFESTRRDEPLHQLESFLNPDVRASARQFTTDHPPTVNESVGFARHSIEPHTTLRSKQTMRFARTLAAALERGRTERRYERLVVAAPAKFAGALHGQCAKPLRDSITAEIHRDLVTLSPTEIHERVAPLLEPTVPRSEIA</sequence>
<accession>A0A4R2I7E7</accession>
<proteinExistence type="predicted"/>